<evidence type="ECO:0000313" key="1">
    <source>
        <dbReference type="EMBL" id="KAJ9645809.1"/>
    </source>
</evidence>
<gene>
    <name evidence="1" type="ORF">H2199_002849</name>
</gene>
<keyword evidence="2" id="KW-1185">Reference proteome</keyword>
<accession>A0ACC2ZDJ2</accession>
<organism evidence="1 2">
    <name type="scientific">Coniosporium tulheliwenetii</name>
    <dbReference type="NCBI Taxonomy" id="3383036"/>
    <lineage>
        <taxon>Eukaryota</taxon>
        <taxon>Fungi</taxon>
        <taxon>Dikarya</taxon>
        <taxon>Ascomycota</taxon>
        <taxon>Pezizomycotina</taxon>
        <taxon>Dothideomycetes</taxon>
        <taxon>Dothideomycetes incertae sedis</taxon>
        <taxon>Coniosporium</taxon>
    </lineage>
</organism>
<evidence type="ECO:0000313" key="2">
    <source>
        <dbReference type="Proteomes" id="UP001172680"/>
    </source>
</evidence>
<name>A0ACC2ZDJ2_9PEZI</name>
<reference evidence="1" key="1">
    <citation type="submission" date="2022-10" db="EMBL/GenBank/DDBJ databases">
        <title>Culturing micro-colonial fungi from biological soil crusts in the Mojave desert and describing Neophaeococcomyces mojavensis, and introducing the new genera and species Taxawa tesnikishii.</title>
        <authorList>
            <person name="Kurbessoian T."/>
            <person name="Stajich J.E."/>
        </authorList>
    </citation>
    <scope>NUCLEOTIDE SEQUENCE</scope>
    <source>
        <strain evidence="1">JES_115</strain>
    </source>
</reference>
<sequence>MGRVQREELVKSLEKLYDSTDYSDLTIVTGIDRHKVHKAIVCPRSEWFAAACRFGKEALSGEITLEHDDPYIVRCMIQYFYKLDYPPFVEPEPEPEASSAFSRGSRAVSRRIGVPSPEPPPVVILDELVEPTPAPQEVEPAVNDPWDFSTRKKGKKGRKVELSSRLQLKADPDACLSTHAQVYAMADKYNISGLRALAVEKYEKAASKYWDTEGFPQSIHIVYSSTPDQDRDLRDIVVKTISDHMSLLGTSEMEATMRELNGLAFDVLQDKWRQGGGVWH</sequence>
<proteinExistence type="predicted"/>
<dbReference type="EMBL" id="JAPDRP010000007">
    <property type="protein sequence ID" value="KAJ9645809.1"/>
    <property type="molecule type" value="Genomic_DNA"/>
</dbReference>
<dbReference type="Proteomes" id="UP001172680">
    <property type="component" value="Unassembled WGS sequence"/>
</dbReference>
<protein>
    <submittedName>
        <fullName evidence="1">Uncharacterized protein</fullName>
    </submittedName>
</protein>
<comment type="caution">
    <text evidence="1">The sequence shown here is derived from an EMBL/GenBank/DDBJ whole genome shotgun (WGS) entry which is preliminary data.</text>
</comment>